<keyword evidence="4" id="KW-0762">Sugar transport</keyword>
<comment type="caution">
    <text evidence="9">The sequence shown here is derived from an EMBL/GenBank/DDBJ whole genome shotgun (WGS) entry which is preliminary data.</text>
</comment>
<name>A0A2S6HNE6_9FIRM</name>
<keyword evidence="2" id="KW-0813">Transport</keyword>
<dbReference type="GO" id="GO:0005737">
    <property type="term" value="C:cytoplasm"/>
    <property type="evidence" value="ECO:0007669"/>
    <property type="project" value="UniProtKB-SubCell"/>
</dbReference>
<keyword evidence="5" id="KW-0808">Transferase</keyword>
<dbReference type="GO" id="GO:0009401">
    <property type="term" value="P:phosphoenolpyruvate-dependent sugar phosphotransferase system"/>
    <property type="evidence" value="ECO:0007669"/>
    <property type="project" value="UniProtKB-KW"/>
</dbReference>
<dbReference type="Gene3D" id="3.40.35.10">
    <property type="entry name" value="Phosphotransferase system, sorbose subfamily IIB component"/>
    <property type="match status" value="1"/>
</dbReference>
<dbReference type="AlphaFoldDB" id="A0A2S6HNE6"/>
<dbReference type="GO" id="GO:0016301">
    <property type="term" value="F:kinase activity"/>
    <property type="evidence" value="ECO:0007669"/>
    <property type="project" value="UniProtKB-KW"/>
</dbReference>
<feature type="domain" description="PTS EIIB type-4" evidence="8">
    <location>
        <begin position="1"/>
        <end position="163"/>
    </location>
</feature>
<keyword evidence="7" id="KW-0418">Kinase</keyword>
<evidence type="ECO:0000256" key="3">
    <source>
        <dbReference type="ARBA" id="ARBA00022490"/>
    </source>
</evidence>
<evidence type="ECO:0000313" key="9">
    <source>
        <dbReference type="EMBL" id="PPK78895.1"/>
    </source>
</evidence>
<dbReference type="SUPFAM" id="SSF52728">
    <property type="entry name" value="PTS IIb component"/>
    <property type="match status" value="1"/>
</dbReference>
<dbReference type="Proteomes" id="UP000237749">
    <property type="component" value="Unassembled WGS sequence"/>
</dbReference>
<dbReference type="PROSITE" id="PS51101">
    <property type="entry name" value="PTS_EIIB_TYPE_4"/>
    <property type="match status" value="1"/>
</dbReference>
<organism evidence="9 10">
    <name type="scientific">Lacrimispora xylanisolvens</name>
    <dbReference type="NCBI Taxonomy" id="384636"/>
    <lineage>
        <taxon>Bacteria</taxon>
        <taxon>Bacillati</taxon>
        <taxon>Bacillota</taxon>
        <taxon>Clostridia</taxon>
        <taxon>Lachnospirales</taxon>
        <taxon>Lachnospiraceae</taxon>
        <taxon>Lacrimispora</taxon>
    </lineage>
</organism>
<evidence type="ECO:0000256" key="6">
    <source>
        <dbReference type="ARBA" id="ARBA00022683"/>
    </source>
</evidence>
<accession>A0A2S6HNE6</accession>
<evidence type="ECO:0000256" key="4">
    <source>
        <dbReference type="ARBA" id="ARBA00022597"/>
    </source>
</evidence>
<keyword evidence="6" id="KW-0598">Phosphotransferase system</keyword>
<protein>
    <submittedName>
        <fullName evidence="9">PTS system mannose-specific IIB component</fullName>
    </submittedName>
</protein>
<keyword evidence="10" id="KW-1185">Reference proteome</keyword>
<dbReference type="OrthoDB" id="9788818at2"/>
<evidence type="ECO:0000256" key="7">
    <source>
        <dbReference type="ARBA" id="ARBA00022777"/>
    </source>
</evidence>
<gene>
    <name evidence="9" type="ORF">BXY41_11254</name>
</gene>
<evidence type="ECO:0000259" key="8">
    <source>
        <dbReference type="PROSITE" id="PS51101"/>
    </source>
</evidence>
<sequence length="163" mass="17922">MIVMIRLDERLIHGQVAIKWSQHTGVDRIVVADDEAAANPLIQKSLMMAAPPTAKTAIKDVDAAIELLKNPKAADHKILVIVSNPSALLKVVTQVADIPLVNVGNYGRVAPKANGEPRKTYRKNLYAYDNEIMDLKKVVETGIKCNYQTVPDDTPEELLKVLS</sequence>
<dbReference type="Pfam" id="PF03830">
    <property type="entry name" value="PTSIIB_sorb"/>
    <property type="match status" value="1"/>
</dbReference>
<dbReference type="InterPro" id="IPR004720">
    <property type="entry name" value="PTS_IIB_sorbose-sp"/>
</dbReference>
<dbReference type="GO" id="GO:0008982">
    <property type="term" value="F:protein-N(PI)-phosphohistidine-sugar phosphotransferase activity"/>
    <property type="evidence" value="ECO:0007669"/>
    <property type="project" value="InterPro"/>
</dbReference>
<reference evidence="9 10" key="1">
    <citation type="submission" date="2018-02" db="EMBL/GenBank/DDBJ databases">
        <title>Genomic Encyclopedia of Archaeal and Bacterial Type Strains, Phase II (KMG-II): from individual species to whole genera.</title>
        <authorList>
            <person name="Goeker M."/>
        </authorList>
    </citation>
    <scope>NUCLEOTIDE SEQUENCE [LARGE SCALE GENOMIC DNA]</scope>
    <source>
        <strain evidence="9 10">DSM 3808</strain>
    </source>
</reference>
<dbReference type="EMBL" id="PTJA01000012">
    <property type="protein sequence ID" value="PPK78895.1"/>
    <property type="molecule type" value="Genomic_DNA"/>
</dbReference>
<dbReference type="InterPro" id="IPR036667">
    <property type="entry name" value="PTS_IIB_sorbose-sp_sf"/>
</dbReference>
<keyword evidence="3" id="KW-0963">Cytoplasm</keyword>
<dbReference type="RefSeq" id="WP_104438597.1">
    <property type="nucleotide sequence ID" value="NZ_PTJA01000012.1"/>
</dbReference>
<evidence type="ECO:0000256" key="2">
    <source>
        <dbReference type="ARBA" id="ARBA00022448"/>
    </source>
</evidence>
<evidence type="ECO:0000256" key="5">
    <source>
        <dbReference type="ARBA" id="ARBA00022679"/>
    </source>
</evidence>
<comment type="subcellular location">
    <subcellularLocation>
        <location evidence="1">Cytoplasm</location>
    </subcellularLocation>
</comment>
<evidence type="ECO:0000256" key="1">
    <source>
        <dbReference type="ARBA" id="ARBA00004496"/>
    </source>
</evidence>
<evidence type="ECO:0000313" key="10">
    <source>
        <dbReference type="Proteomes" id="UP000237749"/>
    </source>
</evidence>
<proteinExistence type="predicted"/>